<proteinExistence type="inferred from homology"/>
<dbReference type="AlphaFoldDB" id="A0AAW5JRU7"/>
<dbReference type="Pfam" id="PF03816">
    <property type="entry name" value="LytR_cpsA_psr"/>
    <property type="match status" value="1"/>
</dbReference>
<feature type="compositionally biased region" description="Low complexity" evidence="2">
    <location>
        <begin position="447"/>
        <end position="458"/>
    </location>
</feature>
<dbReference type="RefSeq" id="WP_256303490.1">
    <property type="nucleotide sequence ID" value="NZ_JANFYS010000008.1"/>
</dbReference>
<dbReference type="InterPro" id="IPR050922">
    <property type="entry name" value="LytR/CpsA/Psr_CW_biosynth"/>
</dbReference>
<evidence type="ECO:0000313" key="5">
    <source>
        <dbReference type="EMBL" id="MCQ4769880.1"/>
    </source>
</evidence>
<name>A0AAW5JRU7_9FIRM</name>
<reference evidence="5" key="1">
    <citation type="submission" date="2022-06" db="EMBL/GenBank/DDBJ databases">
        <title>Isolation of gut microbiota from human fecal samples.</title>
        <authorList>
            <person name="Pamer E.G."/>
            <person name="Barat B."/>
            <person name="Waligurski E."/>
            <person name="Medina S."/>
            <person name="Paddock L."/>
            <person name="Mostad J."/>
        </authorList>
    </citation>
    <scope>NUCLEOTIDE SEQUENCE</scope>
    <source>
        <strain evidence="5">DFI.9.91</strain>
    </source>
</reference>
<evidence type="ECO:0000259" key="4">
    <source>
        <dbReference type="Pfam" id="PF03816"/>
    </source>
</evidence>
<evidence type="ECO:0000256" key="3">
    <source>
        <dbReference type="SAM" id="Phobius"/>
    </source>
</evidence>
<dbReference type="PANTHER" id="PTHR33392:SF6">
    <property type="entry name" value="POLYISOPRENYL-TEICHOIC ACID--PEPTIDOGLYCAN TEICHOIC ACID TRANSFERASE TAGU"/>
    <property type="match status" value="1"/>
</dbReference>
<protein>
    <submittedName>
        <fullName evidence="5">LCP family protein</fullName>
    </submittedName>
</protein>
<dbReference type="EMBL" id="JANFYS010000008">
    <property type="protein sequence ID" value="MCQ4769880.1"/>
    <property type="molecule type" value="Genomic_DNA"/>
</dbReference>
<keyword evidence="3" id="KW-1133">Transmembrane helix</keyword>
<evidence type="ECO:0000256" key="1">
    <source>
        <dbReference type="ARBA" id="ARBA00006068"/>
    </source>
</evidence>
<dbReference type="NCBIfam" id="TIGR00350">
    <property type="entry name" value="lytR_cpsA_psr"/>
    <property type="match status" value="1"/>
</dbReference>
<sequence length="475" mass="51977">MDPKEDKKRERSPKKPLSRRDRALRILLIVLAALAVAAVAAVAVWNLVVVKPSVAPKPTAQPDTPAETDGADYEDLWMPYIPEGGRKDDFYTFLIVGRDTGGGGNTDTILLAAYDLANQKLAAMSLLRDTMVNVSWDIKKINSVYNVYGGGGDGIEALKQEVGQLVGFVPDFHVVVEWEAVGELVDAIGGVTFDVPLDMSYDDPTQDLHIHVDKGEQKLDGDKAMQLLRWRKNNKLVNGHVVNYDAEGGDIRRIQIQQDFLKATLQQCLEKVRDLPTILRLGRIFLENVETDLPLNSVAYLAQSAVLGGLSMEDVTFHTMPYQGGMVWSRSLRGMQDYVTPRADELLKLVNQYLNPYNSDLTRDSLDVMSIQADGTIASSTGRLADTKHNALWLEYQAAQNAPPEETEPPAPEETPPEESGGPETPEETALPETPLPGDTSPTVTLPVEPAPTEAPAVQTLPVESRPLPDGIPIA</sequence>
<comment type="caution">
    <text evidence="5">The sequence shown here is derived from an EMBL/GenBank/DDBJ whole genome shotgun (WGS) entry which is preliminary data.</text>
</comment>
<keyword evidence="3" id="KW-0472">Membrane</keyword>
<dbReference type="PANTHER" id="PTHR33392">
    <property type="entry name" value="POLYISOPRENYL-TEICHOIC ACID--PEPTIDOGLYCAN TEICHOIC ACID TRANSFERASE TAGU"/>
    <property type="match status" value="1"/>
</dbReference>
<organism evidence="5 6">
    <name type="scientific">Intestinimonas massiliensis</name>
    <name type="common">ex Afouda et al. 2020</name>
    <dbReference type="NCBI Taxonomy" id="1673721"/>
    <lineage>
        <taxon>Bacteria</taxon>
        <taxon>Bacillati</taxon>
        <taxon>Bacillota</taxon>
        <taxon>Clostridia</taxon>
        <taxon>Eubacteriales</taxon>
        <taxon>Intestinimonas</taxon>
    </lineage>
</organism>
<dbReference type="Proteomes" id="UP001204562">
    <property type="component" value="Unassembled WGS sequence"/>
</dbReference>
<evidence type="ECO:0000256" key="2">
    <source>
        <dbReference type="SAM" id="MobiDB-lite"/>
    </source>
</evidence>
<feature type="domain" description="Cell envelope-related transcriptional attenuator" evidence="4">
    <location>
        <begin position="105"/>
        <end position="268"/>
    </location>
</feature>
<evidence type="ECO:0000313" key="6">
    <source>
        <dbReference type="Proteomes" id="UP001204562"/>
    </source>
</evidence>
<dbReference type="Gene3D" id="3.40.630.190">
    <property type="entry name" value="LCP protein"/>
    <property type="match status" value="1"/>
</dbReference>
<feature type="compositionally biased region" description="Low complexity" evidence="2">
    <location>
        <begin position="418"/>
        <end position="438"/>
    </location>
</feature>
<keyword evidence="3" id="KW-0812">Transmembrane</keyword>
<dbReference type="InterPro" id="IPR004474">
    <property type="entry name" value="LytR_CpsA_psr"/>
</dbReference>
<feature type="transmembrane region" description="Helical" evidence="3">
    <location>
        <begin position="24"/>
        <end position="48"/>
    </location>
</feature>
<gene>
    <name evidence="5" type="ORF">NE579_05310</name>
</gene>
<accession>A0AAW5JRU7</accession>
<feature type="region of interest" description="Disordered" evidence="2">
    <location>
        <begin position="400"/>
        <end position="475"/>
    </location>
</feature>
<comment type="similarity">
    <text evidence="1">Belongs to the LytR/CpsA/Psr (LCP) family.</text>
</comment>